<gene>
    <name evidence="2" type="ORF">QQF64_011835</name>
</gene>
<comment type="caution">
    <text evidence="2">The sequence shown here is derived from an EMBL/GenBank/DDBJ whole genome shotgun (WGS) entry which is preliminary data.</text>
</comment>
<evidence type="ECO:0000256" key="1">
    <source>
        <dbReference type="SAM" id="MobiDB-lite"/>
    </source>
</evidence>
<accession>A0ABR3LUW9</accession>
<evidence type="ECO:0000313" key="3">
    <source>
        <dbReference type="Proteomes" id="UP001558613"/>
    </source>
</evidence>
<evidence type="ECO:0008006" key="4">
    <source>
        <dbReference type="Google" id="ProtNLM"/>
    </source>
</evidence>
<organism evidence="2 3">
    <name type="scientific">Cirrhinus molitorella</name>
    <name type="common">mud carp</name>
    <dbReference type="NCBI Taxonomy" id="172907"/>
    <lineage>
        <taxon>Eukaryota</taxon>
        <taxon>Metazoa</taxon>
        <taxon>Chordata</taxon>
        <taxon>Craniata</taxon>
        <taxon>Vertebrata</taxon>
        <taxon>Euteleostomi</taxon>
        <taxon>Actinopterygii</taxon>
        <taxon>Neopterygii</taxon>
        <taxon>Teleostei</taxon>
        <taxon>Ostariophysi</taxon>
        <taxon>Cypriniformes</taxon>
        <taxon>Cyprinidae</taxon>
        <taxon>Labeoninae</taxon>
        <taxon>Labeonini</taxon>
        <taxon>Cirrhinus</taxon>
    </lineage>
</organism>
<evidence type="ECO:0000313" key="2">
    <source>
        <dbReference type="EMBL" id="KAL1256290.1"/>
    </source>
</evidence>
<protein>
    <recommendedName>
        <fullName evidence="4">Secreted protein</fullName>
    </recommendedName>
</protein>
<dbReference type="Proteomes" id="UP001558613">
    <property type="component" value="Unassembled WGS sequence"/>
</dbReference>
<reference evidence="2 3" key="1">
    <citation type="submission" date="2023-09" db="EMBL/GenBank/DDBJ databases">
        <authorList>
            <person name="Wang M."/>
        </authorList>
    </citation>
    <scope>NUCLEOTIDE SEQUENCE [LARGE SCALE GENOMIC DNA]</scope>
    <source>
        <strain evidence="2">GT-2023</strain>
        <tissue evidence="2">Liver</tissue>
    </source>
</reference>
<name>A0ABR3LUW9_9TELE</name>
<keyword evidence="3" id="KW-1185">Reference proteome</keyword>
<dbReference type="EMBL" id="JAYMGO010000018">
    <property type="protein sequence ID" value="KAL1256290.1"/>
    <property type="molecule type" value="Genomic_DNA"/>
</dbReference>
<sequence length="111" mass="12501">MFSYFTLRHCRVFICPFFLSAHSSGETGLSPQEHHPGSSQTMMDTGGRQQPARESWLSNHSARPWFWQGCGGLIISPQKCSVMPLIGFNLVSFSFALRLHLLFASLSRKLL</sequence>
<feature type="region of interest" description="Disordered" evidence="1">
    <location>
        <begin position="28"/>
        <end position="48"/>
    </location>
</feature>
<proteinExistence type="predicted"/>